<evidence type="ECO:0000256" key="6">
    <source>
        <dbReference type="PIRSR" id="PIRSR604808-1"/>
    </source>
</evidence>
<dbReference type="FunFam" id="3.60.10.10:FF:000026">
    <property type="entry name" value="Exodeoxyribonuclease III"/>
    <property type="match status" value="1"/>
</dbReference>
<dbReference type="Gene3D" id="3.60.10.10">
    <property type="entry name" value="Endonuclease/exonuclease/phosphatase"/>
    <property type="match status" value="1"/>
</dbReference>
<feature type="active site" evidence="6">
    <location>
        <position position="113"/>
    </location>
</feature>
<dbReference type="PANTHER" id="PTHR22748">
    <property type="entry name" value="AP ENDONUCLEASE"/>
    <property type="match status" value="1"/>
</dbReference>
<feature type="binding site" evidence="7">
    <location>
        <position position="39"/>
    </location>
    <ligand>
        <name>Mg(2+)</name>
        <dbReference type="ChEBI" id="CHEBI:18420"/>
        <label>1</label>
    </ligand>
</feature>
<dbReference type="GO" id="GO:0008311">
    <property type="term" value="F:double-stranded DNA 3'-5' DNA exonuclease activity"/>
    <property type="evidence" value="ECO:0007669"/>
    <property type="project" value="UniProtKB-EC"/>
</dbReference>
<feature type="site" description="Interaction with DNA substrate" evidence="8">
    <location>
        <position position="252"/>
    </location>
</feature>
<feature type="site" description="Important for catalytic activity" evidence="8">
    <location>
        <position position="224"/>
    </location>
</feature>
<feature type="domain" description="Endonuclease/exonuclease/phosphatase" evidence="9">
    <location>
        <begin position="8"/>
        <end position="252"/>
    </location>
</feature>
<dbReference type="GO" id="GO:0003677">
    <property type="term" value="F:DNA binding"/>
    <property type="evidence" value="ECO:0007669"/>
    <property type="project" value="InterPro"/>
</dbReference>
<feature type="active site" description="Proton acceptor" evidence="6">
    <location>
        <position position="252"/>
    </location>
</feature>
<dbReference type="AlphaFoldDB" id="A0A841R9F1"/>
<keyword evidence="3 7" id="KW-0479">Metal-binding</keyword>
<dbReference type="PROSITE" id="PS51435">
    <property type="entry name" value="AP_NUCLEASE_F1_4"/>
    <property type="match status" value="1"/>
</dbReference>
<dbReference type="InterPro" id="IPR005135">
    <property type="entry name" value="Endo/exonuclease/phosphatase"/>
</dbReference>
<evidence type="ECO:0000256" key="3">
    <source>
        <dbReference type="ARBA" id="ARBA00022723"/>
    </source>
</evidence>
<evidence type="ECO:0000256" key="5">
    <source>
        <dbReference type="ARBA" id="ARBA00022842"/>
    </source>
</evidence>
<dbReference type="PANTHER" id="PTHR22748:SF6">
    <property type="entry name" value="DNA-(APURINIC OR APYRIMIDINIC SITE) ENDONUCLEASE"/>
    <property type="match status" value="1"/>
</dbReference>
<comment type="similarity">
    <text evidence="2">Belongs to the DNA repair enzymes AP/ExoA family.</text>
</comment>
<evidence type="ECO:0000256" key="4">
    <source>
        <dbReference type="ARBA" id="ARBA00022801"/>
    </source>
</evidence>
<feature type="binding site" evidence="7">
    <location>
        <position position="153"/>
    </location>
    <ligand>
        <name>Mg(2+)</name>
        <dbReference type="ChEBI" id="CHEBI:18420"/>
        <label>1</label>
    </ligand>
</feature>
<dbReference type="GO" id="GO:0008081">
    <property type="term" value="F:phosphoric diester hydrolase activity"/>
    <property type="evidence" value="ECO:0007669"/>
    <property type="project" value="TreeGrafter"/>
</dbReference>
<feature type="site" description="Transition state stabilizer" evidence="8">
    <location>
        <position position="155"/>
    </location>
</feature>
<evidence type="ECO:0000256" key="7">
    <source>
        <dbReference type="PIRSR" id="PIRSR604808-2"/>
    </source>
</evidence>
<dbReference type="InterPro" id="IPR020848">
    <property type="entry name" value="AP_endonuclease_F1_CS"/>
</dbReference>
<feature type="active site" description="Proton donor/acceptor" evidence="6">
    <location>
        <position position="153"/>
    </location>
</feature>
<dbReference type="Proteomes" id="UP000587760">
    <property type="component" value="Unassembled WGS sequence"/>
</dbReference>
<dbReference type="InterPro" id="IPR004808">
    <property type="entry name" value="AP_endonuc_1"/>
</dbReference>
<dbReference type="GO" id="GO:0003906">
    <property type="term" value="F:DNA-(apurinic or apyrimidinic site) endonuclease activity"/>
    <property type="evidence" value="ECO:0007669"/>
    <property type="project" value="TreeGrafter"/>
</dbReference>
<feature type="binding site" evidence="7">
    <location>
        <position position="11"/>
    </location>
    <ligand>
        <name>Mg(2+)</name>
        <dbReference type="ChEBI" id="CHEBI:18420"/>
        <label>1</label>
    </ligand>
</feature>
<dbReference type="NCBIfam" id="TIGR00195">
    <property type="entry name" value="exoDNase_III"/>
    <property type="match status" value="1"/>
</dbReference>
<evidence type="ECO:0000256" key="1">
    <source>
        <dbReference type="ARBA" id="ARBA00001936"/>
    </source>
</evidence>
<keyword evidence="5 7" id="KW-0460">Magnesium</keyword>
<dbReference type="NCBIfam" id="TIGR00633">
    <property type="entry name" value="xth"/>
    <property type="match status" value="1"/>
</dbReference>
<dbReference type="EC" id="3.1.11.2" evidence="10"/>
<reference evidence="10 11" key="1">
    <citation type="submission" date="2020-08" db="EMBL/GenBank/DDBJ databases">
        <title>Genomic Encyclopedia of Type Strains, Phase IV (KMG-IV): sequencing the most valuable type-strain genomes for metagenomic binning, comparative biology and taxonomic classification.</title>
        <authorList>
            <person name="Goeker M."/>
        </authorList>
    </citation>
    <scope>NUCLEOTIDE SEQUENCE [LARGE SCALE GENOMIC DNA]</scope>
    <source>
        <strain evidence="10 11">DSM 2461</strain>
    </source>
</reference>
<evidence type="ECO:0000313" key="10">
    <source>
        <dbReference type="EMBL" id="MBB6479650.1"/>
    </source>
</evidence>
<feature type="binding site" evidence="7">
    <location>
        <position position="251"/>
    </location>
    <ligand>
        <name>Mg(2+)</name>
        <dbReference type="ChEBI" id="CHEBI:18420"/>
        <label>1</label>
    </ligand>
</feature>
<feature type="binding site" evidence="7">
    <location>
        <position position="155"/>
    </location>
    <ligand>
        <name>Mg(2+)</name>
        <dbReference type="ChEBI" id="CHEBI:18420"/>
        <label>1</label>
    </ligand>
</feature>
<protein>
    <submittedName>
        <fullName evidence="10">Exodeoxyribonuclease-3</fullName>
        <ecNumber evidence="10">3.1.11.2</ecNumber>
    </submittedName>
</protein>
<organism evidence="10 11">
    <name type="scientific">Spirochaeta isovalerica</name>
    <dbReference type="NCBI Taxonomy" id="150"/>
    <lineage>
        <taxon>Bacteria</taxon>
        <taxon>Pseudomonadati</taxon>
        <taxon>Spirochaetota</taxon>
        <taxon>Spirochaetia</taxon>
        <taxon>Spirochaetales</taxon>
        <taxon>Spirochaetaceae</taxon>
        <taxon>Spirochaeta</taxon>
    </lineage>
</organism>
<sequence>MSRNIKLISWNVNGLRAALKKDFFQSVEKCDAQIFSVQETKMQESQVTDEMRAINGGHDYWSFSTVKKGYSGVATFSRIEPESVRHGFGIEEFDQEGRILEMDYGDFVFFNIYYPNGQQSDERLDYKLRFYDAFFDRAQELRKEGRSVIATGDFNTAHNAIDLKNDKANEKYSGYLRIERDWLDKFTAAGFVDTFRHFHPEEEKYSWWSYRMNARANNTGWRIDYFFVSQDMIDKGYVKSAWIDNEIYGSDHCPVGLELELPMKFF</sequence>
<comment type="cofactor">
    <cofactor evidence="7">
        <name>Mg(2+)</name>
        <dbReference type="ChEBI" id="CHEBI:18420"/>
    </cofactor>
    <cofactor evidence="7">
        <name>Mn(2+)</name>
        <dbReference type="ChEBI" id="CHEBI:29035"/>
    </cofactor>
    <text evidence="7">Probably binds two magnesium or manganese ions per subunit.</text>
</comment>
<feature type="binding site" evidence="7">
    <location>
        <position position="252"/>
    </location>
    <ligand>
        <name>Mg(2+)</name>
        <dbReference type="ChEBI" id="CHEBI:18420"/>
        <label>1</label>
    </ligand>
</feature>
<keyword evidence="7" id="KW-0464">Manganese</keyword>
<dbReference type="GO" id="GO:0006284">
    <property type="term" value="P:base-excision repair"/>
    <property type="evidence" value="ECO:0007669"/>
    <property type="project" value="TreeGrafter"/>
</dbReference>
<dbReference type="SUPFAM" id="SSF56219">
    <property type="entry name" value="DNase I-like"/>
    <property type="match status" value="1"/>
</dbReference>
<dbReference type="Pfam" id="PF03372">
    <property type="entry name" value="Exo_endo_phos"/>
    <property type="match status" value="1"/>
</dbReference>
<accession>A0A841R9F1</accession>
<dbReference type="GO" id="GO:0046872">
    <property type="term" value="F:metal ion binding"/>
    <property type="evidence" value="ECO:0007669"/>
    <property type="project" value="UniProtKB-KW"/>
</dbReference>
<evidence type="ECO:0000259" key="9">
    <source>
        <dbReference type="Pfam" id="PF03372"/>
    </source>
</evidence>
<name>A0A841R9F1_9SPIO</name>
<evidence type="ECO:0000256" key="8">
    <source>
        <dbReference type="PIRSR" id="PIRSR604808-3"/>
    </source>
</evidence>
<dbReference type="InterPro" id="IPR036691">
    <property type="entry name" value="Endo/exonu/phosph_ase_sf"/>
</dbReference>
<proteinExistence type="inferred from homology"/>
<evidence type="ECO:0000256" key="2">
    <source>
        <dbReference type="ARBA" id="ARBA00007092"/>
    </source>
</evidence>
<dbReference type="PROSITE" id="PS00727">
    <property type="entry name" value="AP_NUCLEASE_F1_2"/>
    <property type="match status" value="1"/>
</dbReference>
<comment type="caution">
    <text evidence="10">The sequence shown here is derived from an EMBL/GenBank/DDBJ whole genome shotgun (WGS) entry which is preliminary data.</text>
</comment>
<comment type="cofactor">
    <cofactor evidence="1">
        <name>Mn(2+)</name>
        <dbReference type="ChEBI" id="CHEBI:29035"/>
    </cofactor>
</comment>
<gene>
    <name evidence="10" type="ORF">HNR50_001308</name>
</gene>
<dbReference type="EMBL" id="JACHGJ010000002">
    <property type="protein sequence ID" value="MBB6479650.1"/>
    <property type="molecule type" value="Genomic_DNA"/>
</dbReference>
<keyword evidence="4 10" id="KW-0378">Hydrolase</keyword>
<keyword evidence="11" id="KW-1185">Reference proteome</keyword>
<evidence type="ECO:0000313" key="11">
    <source>
        <dbReference type="Proteomes" id="UP000587760"/>
    </source>
</evidence>
<dbReference type="RefSeq" id="WP_221439822.1">
    <property type="nucleotide sequence ID" value="NZ_JACHGJ010000002.1"/>
</dbReference>